<dbReference type="InterPro" id="IPR017871">
    <property type="entry name" value="ABC_transporter-like_CS"/>
</dbReference>
<dbReference type="InterPro" id="IPR003593">
    <property type="entry name" value="AAA+_ATPase"/>
</dbReference>
<reference evidence="5" key="1">
    <citation type="journal article" date="2021" name="PeerJ">
        <title>Extensive microbial diversity within the chicken gut microbiome revealed by metagenomics and culture.</title>
        <authorList>
            <person name="Gilroy R."/>
            <person name="Ravi A."/>
            <person name="Getino M."/>
            <person name="Pursley I."/>
            <person name="Horton D.L."/>
            <person name="Alikhan N.F."/>
            <person name="Baker D."/>
            <person name="Gharbi K."/>
            <person name="Hall N."/>
            <person name="Watson M."/>
            <person name="Adriaenssens E.M."/>
            <person name="Foster-Nyarko E."/>
            <person name="Jarju S."/>
            <person name="Secka A."/>
            <person name="Antonio M."/>
            <person name="Oren A."/>
            <person name="Chaudhuri R.R."/>
            <person name="La Ragione R."/>
            <person name="Hildebrand F."/>
            <person name="Pallen M.J."/>
        </authorList>
    </citation>
    <scope>NUCLEOTIDE SEQUENCE</scope>
    <source>
        <strain evidence="5">ChiGjej1B1-14440</strain>
    </source>
</reference>
<dbReference type="Proteomes" id="UP000886724">
    <property type="component" value="Unassembled WGS sequence"/>
</dbReference>
<dbReference type="PROSITE" id="PS00211">
    <property type="entry name" value="ABC_TRANSPORTER_1"/>
    <property type="match status" value="1"/>
</dbReference>
<proteinExistence type="predicted"/>
<evidence type="ECO:0000313" key="6">
    <source>
        <dbReference type="Proteomes" id="UP000886724"/>
    </source>
</evidence>
<dbReference type="Pfam" id="PF00005">
    <property type="entry name" value="ABC_tran"/>
    <property type="match status" value="1"/>
</dbReference>
<dbReference type="GO" id="GO:0005886">
    <property type="term" value="C:plasma membrane"/>
    <property type="evidence" value="ECO:0007669"/>
    <property type="project" value="TreeGrafter"/>
</dbReference>
<dbReference type="GO" id="GO:0005524">
    <property type="term" value="F:ATP binding"/>
    <property type="evidence" value="ECO:0007669"/>
    <property type="project" value="UniProtKB-KW"/>
</dbReference>
<evidence type="ECO:0000259" key="4">
    <source>
        <dbReference type="PROSITE" id="PS50893"/>
    </source>
</evidence>
<dbReference type="PANTHER" id="PTHR24220:SF86">
    <property type="entry name" value="ABC TRANSPORTER ABCH.1"/>
    <property type="match status" value="1"/>
</dbReference>
<evidence type="ECO:0000256" key="1">
    <source>
        <dbReference type="ARBA" id="ARBA00022448"/>
    </source>
</evidence>
<dbReference type="GO" id="GO:0016887">
    <property type="term" value="F:ATP hydrolysis activity"/>
    <property type="evidence" value="ECO:0007669"/>
    <property type="project" value="InterPro"/>
</dbReference>
<dbReference type="InterPro" id="IPR015854">
    <property type="entry name" value="ABC_transpr_LolD-like"/>
</dbReference>
<dbReference type="InterPro" id="IPR027417">
    <property type="entry name" value="P-loop_NTPase"/>
</dbReference>
<feature type="domain" description="ABC transporter" evidence="4">
    <location>
        <begin position="4"/>
        <end position="223"/>
    </location>
</feature>
<protein>
    <submittedName>
        <fullName evidence="5">ABC transporter ATP-binding protein</fullName>
    </submittedName>
</protein>
<dbReference type="PROSITE" id="PS50893">
    <property type="entry name" value="ABC_TRANSPORTER_2"/>
    <property type="match status" value="1"/>
</dbReference>
<organism evidence="5 6">
    <name type="scientific">Candidatus Erysipelatoclostridium merdavium</name>
    <dbReference type="NCBI Taxonomy" id="2838566"/>
    <lineage>
        <taxon>Bacteria</taxon>
        <taxon>Bacillati</taxon>
        <taxon>Bacillota</taxon>
        <taxon>Erysipelotrichia</taxon>
        <taxon>Erysipelotrichales</taxon>
        <taxon>Erysipelotrichales incertae sedis</taxon>
    </lineage>
</organism>
<comment type="caution">
    <text evidence="5">The sequence shown here is derived from an EMBL/GenBank/DDBJ whole genome shotgun (WGS) entry which is preliminary data.</text>
</comment>
<reference evidence="5" key="2">
    <citation type="submission" date="2021-04" db="EMBL/GenBank/DDBJ databases">
        <authorList>
            <person name="Gilroy R."/>
        </authorList>
    </citation>
    <scope>NUCLEOTIDE SEQUENCE</scope>
    <source>
        <strain evidence="5">ChiGjej1B1-14440</strain>
    </source>
</reference>
<evidence type="ECO:0000313" key="5">
    <source>
        <dbReference type="EMBL" id="HIX80474.1"/>
    </source>
</evidence>
<dbReference type="SMART" id="SM00382">
    <property type="entry name" value="AAA"/>
    <property type="match status" value="1"/>
</dbReference>
<dbReference type="PANTHER" id="PTHR24220">
    <property type="entry name" value="IMPORT ATP-BINDING PROTEIN"/>
    <property type="match status" value="1"/>
</dbReference>
<dbReference type="CDD" id="cd03255">
    <property type="entry name" value="ABC_MJ0796_LolCDE_FtsE"/>
    <property type="match status" value="1"/>
</dbReference>
<dbReference type="FunFam" id="3.40.50.300:FF:000032">
    <property type="entry name" value="Export ABC transporter ATP-binding protein"/>
    <property type="match status" value="1"/>
</dbReference>
<sequence length="223" mass="25519">MTRLKIENLKKTYHDANDLIVLDNLNLTVEQNEFIGIVGTSGCGKSTLLHIIGGVDKADSGRIFLDDNEISSYDYKKMASYRRKQVSIIYQFYNLLPVLNVVDNIILPLKLDNRKVDQQYLDELLQLLQLNDKKDAYPSELSGGQQQRVAIARSLITRPKLLLADEPTGNLDSENSKIVVDYLKKIHHQNDITIIMVTHDLELAKNCDRIYVLEQGKLREYET</sequence>
<dbReference type="InterPro" id="IPR003439">
    <property type="entry name" value="ABC_transporter-like_ATP-bd"/>
</dbReference>
<evidence type="ECO:0000256" key="2">
    <source>
        <dbReference type="ARBA" id="ARBA00022741"/>
    </source>
</evidence>
<name>A0A9D2BMC8_9FIRM</name>
<keyword evidence="1" id="KW-0813">Transport</keyword>
<keyword evidence="2" id="KW-0547">Nucleotide-binding</keyword>
<evidence type="ECO:0000256" key="3">
    <source>
        <dbReference type="ARBA" id="ARBA00022840"/>
    </source>
</evidence>
<dbReference type="EMBL" id="DXET01000019">
    <property type="protein sequence ID" value="HIX80474.1"/>
    <property type="molecule type" value="Genomic_DNA"/>
</dbReference>
<dbReference type="SUPFAM" id="SSF52540">
    <property type="entry name" value="P-loop containing nucleoside triphosphate hydrolases"/>
    <property type="match status" value="1"/>
</dbReference>
<dbReference type="InterPro" id="IPR017911">
    <property type="entry name" value="MacB-like_ATP-bd"/>
</dbReference>
<dbReference type="GO" id="GO:0098796">
    <property type="term" value="C:membrane protein complex"/>
    <property type="evidence" value="ECO:0007669"/>
    <property type="project" value="UniProtKB-ARBA"/>
</dbReference>
<dbReference type="AlphaFoldDB" id="A0A9D2BMC8"/>
<accession>A0A9D2BMC8</accession>
<keyword evidence="3 5" id="KW-0067">ATP-binding</keyword>
<dbReference type="Gene3D" id="3.40.50.300">
    <property type="entry name" value="P-loop containing nucleotide triphosphate hydrolases"/>
    <property type="match status" value="1"/>
</dbReference>
<dbReference type="GO" id="GO:0022857">
    <property type="term" value="F:transmembrane transporter activity"/>
    <property type="evidence" value="ECO:0007669"/>
    <property type="project" value="TreeGrafter"/>
</dbReference>
<gene>
    <name evidence="5" type="ORF">H9980_00655</name>
</gene>